<keyword evidence="2" id="KW-1185">Reference proteome</keyword>
<sequence length="45" mass="5137">MISIEEVSAAYFHCVDVEESHCDNGALLDSRNIMKMQNVDKYRSS</sequence>
<dbReference type="HOGENOM" id="CLU_3202518_0_0_5"/>
<reference evidence="1 2" key="1">
    <citation type="submission" date="2014-03" db="EMBL/GenBank/DDBJ databases">
        <title>Sequencing and Comparison of Genomes and Transcriptome Profiles of Human Ehrlichiosis Agents.</title>
        <authorList>
            <person name="Lin M."/>
            <person name="Daugherty S.C."/>
            <person name="Nagaraj S."/>
            <person name="Cheng Z."/>
            <person name="Xiong Q."/>
            <person name="Lin F.-Y."/>
            <person name="Sengamalay N."/>
            <person name="Ott S."/>
            <person name="Godinez A."/>
            <person name="Tallon L.J."/>
            <person name="Sadzewicz L."/>
            <person name="Fraser C.M."/>
            <person name="Dunning Hotopp J.C."/>
            <person name="Rikihisa Y."/>
        </authorList>
    </citation>
    <scope>NUCLEOTIDE SEQUENCE [LARGE SCALE GENOMIC DNA]</scope>
    <source>
        <strain evidence="1 2">Oregon</strain>
    </source>
</reference>
<dbReference type="EMBL" id="CP007481">
    <property type="protein sequence ID" value="AHX11797.1"/>
    <property type="molecule type" value="Genomic_DNA"/>
</dbReference>
<gene>
    <name evidence="1" type="ORF">NHE_0878</name>
</gene>
<proteinExistence type="predicted"/>
<organism evidence="1 2">
    <name type="scientific">Neorickettsia helminthoeca str. Oregon</name>
    <dbReference type="NCBI Taxonomy" id="1286528"/>
    <lineage>
        <taxon>Bacteria</taxon>
        <taxon>Pseudomonadati</taxon>
        <taxon>Pseudomonadota</taxon>
        <taxon>Alphaproteobacteria</taxon>
        <taxon>Rickettsiales</taxon>
        <taxon>Anaplasmataceae</taxon>
        <taxon>Neorickettsia</taxon>
    </lineage>
</organism>
<protein>
    <submittedName>
        <fullName evidence="1">Uncharacterized protein</fullName>
    </submittedName>
</protein>
<dbReference type="KEGG" id="nhm:NHE_0878"/>
<evidence type="ECO:0000313" key="2">
    <source>
        <dbReference type="Proteomes" id="UP000023755"/>
    </source>
</evidence>
<dbReference type="Proteomes" id="UP000023755">
    <property type="component" value="Chromosome"/>
</dbReference>
<accession>X5GXK9</accession>
<dbReference type="AlphaFoldDB" id="X5GXK9"/>
<evidence type="ECO:0000313" key="1">
    <source>
        <dbReference type="EMBL" id="AHX11797.1"/>
    </source>
</evidence>
<name>X5GXK9_9RICK</name>